<protein>
    <recommendedName>
        <fullName evidence="13">Cysteine--tRNA ligase</fullName>
        <ecNumber evidence="13">6.1.1.16</ecNumber>
    </recommendedName>
    <alternativeName>
        <fullName evidence="13">Cysteinyl-tRNA synthetase</fullName>
        <shortName evidence="13">CysRS</shortName>
    </alternativeName>
</protein>
<feature type="short sequence motif" description="'KMSKS' region" evidence="13">
    <location>
        <begin position="269"/>
        <end position="273"/>
    </location>
</feature>
<dbReference type="InterPro" id="IPR024909">
    <property type="entry name" value="Cys-tRNA/MSH_ligase"/>
</dbReference>
<keyword evidence="10 13" id="KW-0648">Protein biosynthesis</keyword>
<keyword evidence="9 13" id="KW-0067">ATP-binding</keyword>
<sequence>MDIQLTNTRTRRKERFDPIDPENVRLYVCGPTVYDRAHLGNARPAIVFDVLYRLLREVYGPGHVTYVRNFTDVDDKINAKASETGRAIGEITEETIGWYLDDMGAVGVLEPDEMPRATRYIPQMVEMIAGLIEKGFAYEAEGHVLFSVGAYPEYGRLSGRSVDDMIAGARVEVAPYKRDPMDFVLWKPSDAGVPGWDSPWGRGRPGWHIECSAMSYALLGATFDIHGGGNDLMFPHHENEVAQSCCAHPEGDFARYWLHNEMLQVEGKKMSKSLGNFFTVRDLLDGSGPGGAKVPGEVVRFVMLSTHYRKPMDWTAEKAAETEAVLRKWRAMVEGVEAGPVPEAVLGAVADDLNTAGAIAELHRLASSGDAAGLKAGAGLLGLLGDGMGDWIAPAADLSEWEERLALVRTEAMQSKDFSEVDRLKAALLAAGVEVRMSKAGVELLPGKGFDPAKLEGVA</sequence>
<dbReference type="SMART" id="SM00840">
    <property type="entry name" value="DALR_2"/>
    <property type="match status" value="1"/>
</dbReference>
<evidence type="ECO:0000256" key="6">
    <source>
        <dbReference type="ARBA" id="ARBA00022723"/>
    </source>
</evidence>
<comment type="similarity">
    <text evidence="2 13">Belongs to the class-I aminoacyl-tRNA synthetase family.</text>
</comment>
<dbReference type="GO" id="GO:0006423">
    <property type="term" value="P:cysteinyl-tRNA aminoacylation"/>
    <property type="evidence" value="ECO:0007669"/>
    <property type="project" value="UniProtKB-UniRule"/>
</dbReference>
<dbReference type="NCBIfam" id="TIGR00435">
    <property type="entry name" value="cysS"/>
    <property type="match status" value="1"/>
</dbReference>
<dbReference type="PRINTS" id="PR00983">
    <property type="entry name" value="TRNASYNTHCYS"/>
</dbReference>
<accession>A0A2T6AQK6</accession>
<evidence type="ECO:0000256" key="8">
    <source>
        <dbReference type="ARBA" id="ARBA00022833"/>
    </source>
</evidence>
<evidence type="ECO:0000256" key="10">
    <source>
        <dbReference type="ARBA" id="ARBA00022917"/>
    </source>
</evidence>
<dbReference type="EC" id="6.1.1.16" evidence="13"/>
<dbReference type="FunFam" id="3.40.50.620:FF:000068">
    <property type="entry name" value="Cysteine--tRNA ligase"/>
    <property type="match status" value="1"/>
</dbReference>
<keyword evidence="4 13" id="KW-0963">Cytoplasm</keyword>
<dbReference type="Proteomes" id="UP000244069">
    <property type="component" value="Unassembled WGS sequence"/>
</dbReference>
<evidence type="ECO:0000313" key="15">
    <source>
        <dbReference type="EMBL" id="PTX46080.1"/>
    </source>
</evidence>
<keyword evidence="8 13" id="KW-0862">Zinc</keyword>
<proteinExistence type="inferred from homology"/>
<comment type="subcellular location">
    <subcellularLocation>
        <location evidence="1 13">Cytoplasm</location>
    </subcellularLocation>
</comment>
<dbReference type="SUPFAM" id="SSF52374">
    <property type="entry name" value="Nucleotidylyl transferase"/>
    <property type="match status" value="1"/>
</dbReference>
<evidence type="ECO:0000256" key="4">
    <source>
        <dbReference type="ARBA" id="ARBA00022490"/>
    </source>
</evidence>
<comment type="caution">
    <text evidence="15">The sequence shown here is derived from an EMBL/GenBank/DDBJ whole genome shotgun (WGS) entry which is preliminary data.</text>
</comment>
<keyword evidence="16" id="KW-1185">Reference proteome</keyword>
<evidence type="ECO:0000259" key="14">
    <source>
        <dbReference type="SMART" id="SM00840"/>
    </source>
</evidence>
<keyword evidence="11 13" id="KW-0030">Aminoacyl-tRNA synthetase</keyword>
<evidence type="ECO:0000256" key="2">
    <source>
        <dbReference type="ARBA" id="ARBA00005594"/>
    </source>
</evidence>
<dbReference type="RefSeq" id="WP_107977463.1">
    <property type="nucleotide sequence ID" value="NZ_BMEZ01000019.1"/>
</dbReference>
<evidence type="ECO:0000256" key="13">
    <source>
        <dbReference type="HAMAP-Rule" id="MF_00041"/>
    </source>
</evidence>
<dbReference type="PANTHER" id="PTHR10890:SF3">
    <property type="entry name" value="CYSTEINE--TRNA LIGASE, CYTOPLASMIC"/>
    <property type="match status" value="1"/>
</dbReference>
<evidence type="ECO:0000256" key="7">
    <source>
        <dbReference type="ARBA" id="ARBA00022741"/>
    </source>
</evidence>
<dbReference type="InterPro" id="IPR014729">
    <property type="entry name" value="Rossmann-like_a/b/a_fold"/>
</dbReference>
<gene>
    <name evidence="13" type="primary">cysS</name>
    <name evidence="15" type="ORF">C8N44_11856</name>
</gene>
<keyword evidence="6 13" id="KW-0479">Metal-binding</keyword>
<dbReference type="HAMAP" id="MF_00041">
    <property type="entry name" value="Cys_tRNA_synth"/>
    <property type="match status" value="1"/>
</dbReference>
<evidence type="ECO:0000256" key="3">
    <source>
        <dbReference type="ARBA" id="ARBA00011245"/>
    </source>
</evidence>
<dbReference type="GO" id="GO:0004817">
    <property type="term" value="F:cysteine-tRNA ligase activity"/>
    <property type="evidence" value="ECO:0007669"/>
    <property type="project" value="UniProtKB-UniRule"/>
</dbReference>
<dbReference type="Pfam" id="PF01406">
    <property type="entry name" value="tRNA-synt_1e"/>
    <property type="match status" value="1"/>
</dbReference>
<dbReference type="GO" id="GO:0005524">
    <property type="term" value="F:ATP binding"/>
    <property type="evidence" value="ECO:0007669"/>
    <property type="project" value="UniProtKB-UniRule"/>
</dbReference>
<keyword evidence="5 13" id="KW-0436">Ligase</keyword>
<feature type="domain" description="Cysteinyl-tRNA synthetase class Ia DALR" evidence="14">
    <location>
        <begin position="344"/>
        <end position="392"/>
    </location>
</feature>
<dbReference type="EMBL" id="QBKN01000018">
    <property type="protein sequence ID" value="PTX46080.1"/>
    <property type="molecule type" value="Genomic_DNA"/>
</dbReference>
<dbReference type="InterPro" id="IPR032678">
    <property type="entry name" value="tRNA-synt_1_cat_dom"/>
</dbReference>
<name>A0A2T6AQK6_9RHOB</name>
<dbReference type="PANTHER" id="PTHR10890">
    <property type="entry name" value="CYSTEINYL-TRNA SYNTHETASE"/>
    <property type="match status" value="1"/>
</dbReference>
<reference evidence="15 16" key="1">
    <citation type="submission" date="2018-04" db="EMBL/GenBank/DDBJ databases">
        <title>Genomic Encyclopedia of Archaeal and Bacterial Type Strains, Phase II (KMG-II): from individual species to whole genera.</title>
        <authorList>
            <person name="Goeker M."/>
        </authorList>
    </citation>
    <scope>NUCLEOTIDE SEQUENCE [LARGE SCALE GENOMIC DNA]</scope>
    <source>
        <strain evidence="15 16">DSM 29329</strain>
    </source>
</reference>
<dbReference type="AlphaFoldDB" id="A0A2T6AQK6"/>
<dbReference type="Gene3D" id="3.40.50.620">
    <property type="entry name" value="HUPs"/>
    <property type="match status" value="1"/>
</dbReference>
<organism evidence="15 16">
    <name type="scientific">Allosediminivita pacifica</name>
    <dbReference type="NCBI Taxonomy" id="1267769"/>
    <lineage>
        <taxon>Bacteria</taxon>
        <taxon>Pseudomonadati</taxon>
        <taxon>Pseudomonadota</taxon>
        <taxon>Alphaproteobacteria</taxon>
        <taxon>Rhodobacterales</taxon>
        <taxon>Paracoccaceae</taxon>
        <taxon>Allosediminivita</taxon>
    </lineage>
</organism>
<comment type="subunit">
    <text evidence="3 13">Monomer.</text>
</comment>
<keyword evidence="7 13" id="KW-0547">Nucleotide-binding</keyword>
<feature type="binding site" evidence="13">
    <location>
        <position position="29"/>
    </location>
    <ligand>
        <name>Zn(2+)</name>
        <dbReference type="ChEBI" id="CHEBI:29105"/>
    </ligand>
</feature>
<evidence type="ECO:0000256" key="9">
    <source>
        <dbReference type="ARBA" id="ARBA00022840"/>
    </source>
</evidence>
<dbReference type="SUPFAM" id="SSF47323">
    <property type="entry name" value="Anticodon-binding domain of a subclass of class I aminoacyl-tRNA synthetases"/>
    <property type="match status" value="1"/>
</dbReference>
<feature type="binding site" evidence="13">
    <location>
        <position position="272"/>
    </location>
    <ligand>
        <name>ATP</name>
        <dbReference type="ChEBI" id="CHEBI:30616"/>
    </ligand>
</feature>
<comment type="catalytic activity">
    <reaction evidence="12 13">
        <text>tRNA(Cys) + L-cysteine + ATP = L-cysteinyl-tRNA(Cys) + AMP + diphosphate</text>
        <dbReference type="Rhea" id="RHEA:17773"/>
        <dbReference type="Rhea" id="RHEA-COMP:9661"/>
        <dbReference type="Rhea" id="RHEA-COMP:9679"/>
        <dbReference type="ChEBI" id="CHEBI:30616"/>
        <dbReference type="ChEBI" id="CHEBI:33019"/>
        <dbReference type="ChEBI" id="CHEBI:35235"/>
        <dbReference type="ChEBI" id="CHEBI:78442"/>
        <dbReference type="ChEBI" id="CHEBI:78517"/>
        <dbReference type="ChEBI" id="CHEBI:456215"/>
        <dbReference type="EC" id="6.1.1.16"/>
    </reaction>
</comment>
<evidence type="ECO:0000256" key="12">
    <source>
        <dbReference type="ARBA" id="ARBA00047398"/>
    </source>
</evidence>
<evidence type="ECO:0000256" key="11">
    <source>
        <dbReference type="ARBA" id="ARBA00023146"/>
    </source>
</evidence>
<dbReference type="OrthoDB" id="9815130at2"/>
<dbReference type="InterPro" id="IPR015803">
    <property type="entry name" value="Cys-tRNA-ligase"/>
</dbReference>
<dbReference type="GO" id="GO:0005829">
    <property type="term" value="C:cytosol"/>
    <property type="evidence" value="ECO:0007669"/>
    <property type="project" value="TreeGrafter"/>
</dbReference>
<evidence type="ECO:0000256" key="5">
    <source>
        <dbReference type="ARBA" id="ARBA00022598"/>
    </source>
</evidence>
<evidence type="ECO:0000313" key="16">
    <source>
        <dbReference type="Proteomes" id="UP000244069"/>
    </source>
</evidence>
<dbReference type="GO" id="GO:0008270">
    <property type="term" value="F:zinc ion binding"/>
    <property type="evidence" value="ECO:0007669"/>
    <property type="project" value="UniProtKB-UniRule"/>
</dbReference>
<comment type="cofactor">
    <cofactor evidence="13">
        <name>Zn(2+)</name>
        <dbReference type="ChEBI" id="CHEBI:29105"/>
    </cofactor>
    <text evidence="13">Binds 1 zinc ion per subunit.</text>
</comment>
<feature type="binding site" evidence="13">
    <location>
        <position position="211"/>
    </location>
    <ligand>
        <name>Zn(2+)</name>
        <dbReference type="ChEBI" id="CHEBI:29105"/>
    </ligand>
</feature>
<feature type="short sequence motif" description="'HIGH' region" evidence="13">
    <location>
        <begin position="31"/>
        <end position="41"/>
    </location>
</feature>
<feature type="binding site" evidence="13">
    <location>
        <position position="240"/>
    </location>
    <ligand>
        <name>Zn(2+)</name>
        <dbReference type="ChEBI" id="CHEBI:29105"/>
    </ligand>
</feature>
<dbReference type="InterPro" id="IPR015273">
    <property type="entry name" value="Cys-tRNA-synt_Ia_DALR"/>
</dbReference>
<dbReference type="Gene3D" id="1.20.120.1910">
    <property type="entry name" value="Cysteine-tRNA ligase, C-terminal anti-codon recognition domain"/>
    <property type="match status" value="1"/>
</dbReference>
<dbReference type="CDD" id="cd00672">
    <property type="entry name" value="CysRS_core"/>
    <property type="match status" value="1"/>
</dbReference>
<evidence type="ECO:0000256" key="1">
    <source>
        <dbReference type="ARBA" id="ARBA00004496"/>
    </source>
</evidence>
<feature type="binding site" evidence="13">
    <location>
        <position position="236"/>
    </location>
    <ligand>
        <name>Zn(2+)</name>
        <dbReference type="ChEBI" id="CHEBI:29105"/>
    </ligand>
</feature>
<dbReference type="InterPro" id="IPR009080">
    <property type="entry name" value="tRNAsynth_Ia_anticodon-bd"/>
</dbReference>